<sequence>MAAVGQRIVENKFTLATPLEYDCFEKFDSMFLKNEGIALFGSLEEFHNYPDGGQKATEVSRDMLLAAIAPFLRTDSTDDHAMLLSCIDEGINVSFRRLRNGNETAQFRASTYNMPSNVKTKETDTIVNGQPNYVSGGK</sequence>
<dbReference type="GeneID" id="113503223"/>
<protein>
    <submittedName>
        <fullName evidence="2">Uncharacterized protein LOC113503223</fullName>
    </submittedName>
</protein>
<evidence type="ECO:0000313" key="1">
    <source>
        <dbReference type="Proteomes" id="UP000322000"/>
    </source>
</evidence>
<evidence type="ECO:0000313" key="2">
    <source>
        <dbReference type="RefSeq" id="XP_026740917.1"/>
    </source>
</evidence>
<dbReference type="KEGG" id="tnl:113503223"/>
<dbReference type="InParanoid" id="A0A7E5WKR0"/>
<organism evidence="1 2">
    <name type="scientific">Trichoplusia ni</name>
    <name type="common">Cabbage looper</name>
    <dbReference type="NCBI Taxonomy" id="7111"/>
    <lineage>
        <taxon>Eukaryota</taxon>
        <taxon>Metazoa</taxon>
        <taxon>Ecdysozoa</taxon>
        <taxon>Arthropoda</taxon>
        <taxon>Hexapoda</taxon>
        <taxon>Insecta</taxon>
        <taxon>Pterygota</taxon>
        <taxon>Neoptera</taxon>
        <taxon>Endopterygota</taxon>
        <taxon>Lepidoptera</taxon>
        <taxon>Glossata</taxon>
        <taxon>Ditrysia</taxon>
        <taxon>Noctuoidea</taxon>
        <taxon>Noctuidae</taxon>
        <taxon>Plusiinae</taxon>
        <taxon>Trichoplusia</taxon>
    </lineage>
</organism>
<name>A0A7E5WKR0_TRINI</name>
<gene>
    <name evidence="2" type="primary">LOC113503223</name>
</gene>
<proteinExistence type="predicted"/>
<dbReference type="RefSeq" id="XP_026740917.1">
    <property type="nucleotide sequence ID" value="XM_026885116.1"/>
</dbReference>
<accession>A0A7E5WKR0</accession>
<dbReference type="AlphaFoldDB" id="A0A7E5WKR0"/>
<dbReference type="OrthoDB" id="6930132at2759"/>
<keyword evidence="1" id="KW-1185">Reference proteome</keyword>
<reference evidence="2" key="1">
    <citation type="submission" date="2025-08" db="UniProtKB">
        <authorList>
            <consortium name="RefSeq"/>
        </authorList>
    </citation>
    <scope>IDENTIFICATION</scope>
</reference>
<dbReference type="Proteomes" id="UP000322000">
    <property type="component" value="Chromosome 18"/>
</dbReference>